<dbReference type="STRING" id="1125699.HMPREF9194_01988"/>
<keyword evidence="3" id="KW-0547">Nucleotide-binding</keyword>
<evidence type="ECO:0000313" key="7">
    <source>
        <dbReference type="Proteomes" id="UP000014541"/>
    </source>
</evidence>
<dbReference type="InterPro" id="IPR017871">
    <property type="entry name" value="ABC_transporter-like_CS"/>
</dbReference>
<dbReference type="Gene3D" id="3.40.50.300">
    <property type="entry name" value="P-loop containing nucleotide triphosphate hydrolases"/>
    <property type="match status" value="1"/>
</dbReference>
<dbReference type="Proteomes" id="UP000014541">
    <property type="component" value="Unassembled WGS sequence"/>
</dbReference>
<dbReference type="PROSITE" id="PS50893">
    <property type="entry name" value="ABC_TRANSPORTER_2"/>
    <property type="match status" value="1"/>
</dbReference>
<feature type="domain" description="ABC transporter" evidence="5">
    <location>
        <begin position="103"/>
        <end position="336"/>
    </location>
</feature>
<dbReference type="eggNOG" id="COG1136">
    <property type="taxonomic scope" value="Bacteria"/>
</dbReference>
<organism evidence="6 7">
    <name type="scientific">Treponema maltophilum ATCC 51939</name>
    <dbReference type="NCBI Taxonomy" id="1125699"/>
    <lineage>
        <taxon>Bacteria</taxon>
        <taxon>Pseudomonadati</taxon>
        <taxon>Spirochaetota</taxon>
        <taxon>Spirochaetia</taxon>
        <taxon>Spirochaetales</taxon>
        <taxon>Treponemataceae</taxon>
        <taxon>Treponema</taxon>
    </lineage>
</organism>
<dbReference type="InterPro" id="IPR003593">
    <property type="entry name" value="AAA+_ATPase"/>
</dbReference>
<sequence length="354" mass="39579">MNENTQNGFELKNADEESRALSQKTIAALLAEYPFVEDFFVQNRLNELGIFEHKNLTFADFLASVSEERSEEEALHKQELYDSFFDFIIQMKNFLNPDDSQGVRSMTILPGTDKSGANENFTKIELYTSQIISIVGPTGSGKSRLLADIEWAAQKDTPTNRTVLINGKLPDKSIRFSANNKLVAQLSQNMNFIMDLSVEEFLRLHAESRLIQNKDDAVRNIIDAANKLAGERFNPHTAVTALSGGQSRALMIADTAILSSSPIVLIDEIENAGIDRRKALELLVSKEKIVLMATHDPALALYADRRIVIKNGGISAVIETSAQEKEILKELEQTDEKIQAMRTKLRSGERLTEF</sequence>
<dbReference type="SUPFAM" id="SSF52540">
    <property type="entry name" value="P-loop containing nucleoside triphosphate hydrolases"/>
    <property type="match status" value="1"/>
</dbReference>
<evidence type="ECO:0000256" key="3">
    <source>
        <dbReference type="ARBA" id="ARBA00022741"/>
    </source>
</evidence>
<comment type="caution">
    <text evidence="6">The sequence shown here is derived from an EMBL/GenBank/DDBJ whole genome shotgun (WGS) entry which is preliminary data.</text>
</comment>
<keyword evidence="7" id="KW-1185">Reference proteome</keyword>
<dbReference type="PANTHER" id="PTHR43117">
    <property type="entry name" value="OSMOPROTECTANT IMPORT ATP-BINDING PROTEIN OSMV"/>
    <property type="match status" value="1"/>
</dbReference>
<dbReference type="InterPro" id="IPR027417">
    <property type="entry name" value="P-loop_NTPase"/>
</dbReference>
<evidence type="ECO:0000259" key="5">
    <source>
        <dbReference type="PROSITE" id="PS50893"/>
    </source>
</evidence>
<dbReference type="PATRIC" id="fig|1125699.3.peg.2010"/>
<keyword evidence="4" id="KW-0067">ATP-binding</keyword>
<evidence type="ECO:0000313" key="6">
    <source>
        <dbReference type="EMBL" id="EPF31637.1"/>
    </source>
</evidence>
<dbReference type="GO" id="GO:0016887">
    <property type="term" value="F:ATP hydrolysis activity"/>
    <property type="evidence" value="ECO:0007669"/>
    <property type="project" value="InterPro"/>
</dbReference>
<dbReference type="Pfam" id="PF00005">
    <property type="entry name" value="ABC_tran"/>
    <property type="match status" value="1"/>
</dbReference>
<dbReference type="AlphaFoldDB" id="S3KHF2"/>
<reference evidence="6 7" key="1">
    <citation type="submission" date="2013-04" db="EMBL/GenBank/DDBJ databases">
        <title>The Genome Sequence of Treponema maltophilum ATCC 51939.</title>
        <authorList>
            <consortium name="The Broad Institute Genomics Platform"/>
            <person name="Earl A."/>
            <person name="Ward D."/>
            <person name="Feldgarden M."/>
            <person name="Gevers D."/>
            <person name="Leonetti C."/>
            <person name="Blanton J.M."/>
            <person name="Dewhirst F.E."/>
            <person name="Izard J."/>
            <person name="Walker B."/>
            <person name="Young S."/>
            <person name="Zeng Q."/>
            <person name="Gargeya S."/>
            <person name="Fitzgerald M."/>
            <person name="Haas B."/>
            <person name="Abouelleil A."/>
            <person name="Allen A.W."/>
            <person name="Alvarado L."/>
            <person name="Arachchi H.M."/>
            <person name="Berlin A.M."/>
            <person name="Chapman S.B."/>
            <person name="Gainer-Dewar J."/>
            <person name="Goldberg J."/>
            <person name="Griggs A."/>
            <person name="Gujja S."/>
            <person name="Hansen M."/>
            <person name="Howarth C."/>
            <person name="Imamovic A."/>
            <person name="Ireland A."/>
            <person name="Larimer J."/>
            <person name="McCowan C."/>
            <person name="Murphy C."/>
            <person name="Pearson M."/>
            <person name="Poon T.W."/>
            <person name="Priest M."/>
            <person name="Roberts A."/>
            <person name="Saif S."/>
            <person name="Shea T."/>
            <person name="Sisk P."/>
            <person name="Sykes S."/>
            <person name="Wortman J."/>
            <person name="Nusbaum C."/>
            <person name="Birren B."/>
        </authorList>
    </citation>
    <scope>NUCLEOTIDE SEQUENCE [LARGE SCALE GENOMIC DNA]</scope>
    <source>
        <strain evidence="6 7">ATCC 51939</strain>
    </source>
</reference>
<accession>S3KHF2</accession>
<evidence type="ECO:0000256" key="4">
    <source>
        <dbReference type="ARBA" id="ARBA00022840"/>
    </source>
</evidence>
<evidence type="ECO:0000256" key="1">
    <source>
        <dbReference type="ARBA" id="ARBA00005417"/>
    </source>
</evidence>
<comment type="similarity">
    <text evidence="1">Belongs to the ABC transporter superfamily.</text>
</comment>
<gene>
    <name evidence="6" type="ORF">HMPREF9194_01988</name>
</gene>
<dbReference type="EMBL" id="ATFF01000006">
    <property type="protein sequence ID" value="EPF31637.1"/>
    <property type="molecule type" value="Genomic_DNA"/>
</dbReference>
<name>S3KHF2_TREMA</name>
<protein>
    <recommendedName>
        <fullName evidence="5">ABC transporter domain-containing protein</fullName>
    </recommendedName>
</protein>
<dbReference type="HOGENOM" id="CLU_072513_0_0_12"/>
<proteinExistence type="inferred from homology"/>
<dbReference type="InterPro" id="IPR003439">
    <property type="entry name" value="ABC_transporter-like_ATP-bd"/>
</dbReference>
<dbReference type="RefSeq" id="WP_016526246.1">
    <property type="nucleotide sequence ID" value="NZ_KE332518.1"/>
</dbReference>
<dbReference type="OrthoDB" id="9776556at2"/>
<evidence type="ECO:0000256" key="2">
    <source>
        <dbReference type="ARBA" id="ARBA00022448"/>
    </source>
</evidence>
<dbReference type="GO" id="GO:0005524">
    <property type="term" value="F:ATP binding"/>
    <property type="evidence" value="ECO:0007669"/>
    <property type="project" value="UniProtKB-KW"/>
</dbReference>
<dbReference type="PROSITE" id="PS00211">
    <property type="entry name" value="ABC_TRANSPORTER_1"/>
    <property type="match status" value="1"/>
</dbReference>
<dbReference type="PANTHER" id="PTHR43117:SF4">
    <property type="entry name" value="OSMOPROTECTANT IMPORT ATP-BINDING PROTEIN OSMV"/>
    <property type="match status" value="1"/>
</dbReference>
<dbReference type="SMART" id="SM00382">
    <property type="entry name" value="AAA"/>
    <property type="match status" value="1"/>
</dbReference>
<keyword evidence="2" id="KW-0813">Transport</keyword>